<feature type="compositionally biased region" description="Low complexity" evidence="5">
    <location>
        <begin position="325"/>
        <end position="337"/>
    </location>
</feature>
<organism evidence="7 8">
    <name type="scientific">Emericellopsis atlantica</name>
    <dbReference type="NCBI Taxonomy" id="2614577"/>
    <lineage>
        <taxon>Eukaryota</taxon>
        <taxon>Fungi</taxon>
        <taxon>Dikarya</taxon>
        <taxon>Ascomycota</taxon>
        <taxon>Pezizomycotina</taxon>
        <taxon>Sordariomycetes</taxon>
        <taxon>Hypocreomycetidae</taxon>
        <taxon>Hypocreales</taxon>
        <taxon>Bionectriaceae</taxon>
        <taxon>Emericellopsis</taxon>
    </lineage>
</organism>
<comment type="caution">
    <text evidence="7">The sequence shown here is derived from an EMBL/GenBank/DDBJ whole genome shotgun (WGS) entry which is preliminary data.</text>
</comment>
<dbReference type="PANTHER" id="PTHR31465:SF9">
    <property type="entry name" value="SPHINGOID LONG-CHAIN BASE TRANSPORTER RSB1"/>
    <property type="match status" value="1"/>
</dbReference>
<feature type="region of interest" description="Disordered" evidence="5">
    <location>
        <begin position="280"/>
        <end position="304"/>
    </location>
</feature>
<sequence length="391" mass="42485">MAGDCGSVCPMADGFYSAKPNIGANGALVALFAALVPLCLFYGLRYRTIIFSGFLSTGSLLTALGFLGRLLLNSTPTSQGYFLLSLLGTVLGPVFITGAAFEALPHILNVYGERLSPIRPWIVAIALYTACLVVGLLELIGLCLAAFPPGMDRKSGTSLIAGGLGVQLLALVGFTAIHAWFRMGLRTRRADIDPKHAALYESARFRRFLLSTQLAVLLLAGYSTYRIAEMAQGVAGSLFQNQYVTCVLDGLVVWLAALLLLLPHPGYTFRAAWGPTSAFRHRKRLQRRRTPPTPLNPMQHRPEGYKAHARYDPNIRAQISPTSQRSPRASEPPASSPGLPSHPKASLRTSPMPSPTETMQTTGTIENRTSLKAERKSNVPPKRLVEEDTLW</sequence>
<evidence type="ECO:0000256" key="3">
    <source>
        <dbReference type="ARBA" id="ARBA00022989"/>
    </source>
</evidence>
<evidence type="ECO:0000313" key="7">
    <source>
        <dbReference type="EMBL" id="KAG9250215.1"/>
    </source>
</evidence>
<gene>
    <name evidence="7" type="ORF">F5Z01DRAFT_678013</name>
</gene>
<dbReference type="Pfam" id="PF04479">
    <property type="entry name" value="RTA1"/>
    <property type="match status" value="1"/>
</dbReference>
<keyword evidence="3 6" id="KW-1133">Transmembrane helix</keyword>
<name>A0A9P8CKR2_9HYPO</name>
<keyword evidence="4 6" id="KW-0472">Membrane</keyword>
<evidence type="ECO:0000256" key="5">
    <source>
        <dbReference type="SAM" id="MobiDB-lite"/>
    </source>
</evidence>
<feature type="region of interest" description="Disordered" evidence="5">
    <location>
        <begin position="318"/>
        <end position="391"/>
    </location>
</feature>
<feature type="transmembrane region" description="Helical" evidence="6">
    <location>
        <begin position="121"/>
        <end position="147"/>
    </location>
</feature>
<feature type="transmembrane region" description="Helical" evidence="6">
    <location>
        <begin position="159"/>
        <end position="181"/>
    </location>
</feature>
<feature type="transmembrane region" description="Helical" evidence="6">
    <location>
        <begin position="49"/>
        <end position="68"/>
    </location>
</feature>
<evidence type="ECO:0000256" key="4">
    <source>
        <dbReference type="ARBA" id="ARBA00023136"/>
    </source>
</evidence>
<feature type="transmembrane region" description="Helical" evidence="6">
    <location>
        <begin position="80"/>
        <end position="101"/>
    </location>
</feature>
<reference evidence="7" key="1">
    <citation type="journal article" date="2021" name="IMA Fungus">
        <title>Genomic characterization of three marine fungi, including Emericellopsis atlantica sp. nov. with signatures of a generalist lifestyle and marine biomass degradation.</title>
        <authorList>
            <person name="Hagestad O.C."/>
            <person name="Hou L."/>
            <person name="Andersen J.H."/>
            <person name="Hansen E.H."/>
            <person name="Altermark B."/>
            <person name="Li C."/>
            <person name="Kuhnert E."/>
            <person name="Cox R.J."/>
            <person name="Crous P.W."/>
            <person name="Spatafora J.W."/>
            <person name="Lail K."/>
            <person name="Amirebrahimi M."/>
            <person name="Lipzen A."/>
            <person name="Pangilinan J."/>
            <person name="Andreopoulos W."/>
            <person name="Hayes R.D."/>
            <person name="Ng V."/>
            <person name="Grigoriev I.V."/>
            <person name="Jackson S.A."/>
            <person name="Sutton T.D.S."/>
            <person name="Dobson A.D.W."/>
            <person name="Rama T."/>
        </authorList>
    </citation>
    <scope>NUCLEOTIDE SEQUENCE</scope>
    <source>
        <strain evidence="7">TS7</strain>
    </source>
</reference>
<dbReference type="GeneID" id="70296317"/>
<proteinExistence type="predicted"/>
<comment type="subcellular location">
    <subcellularLocation>
        <location evidence="1">Membrane</location>
        <topology evidence="1">Multi-pass membrane protein</topology>
    </subcellularLocation>
</comment>
<evidence type="ECO:0000313" key="8">
    <source>
        <dbReference type="Proteomes" id="UP000887229"/>
    </source>
</evidence>
<evidence type="ECO:0000256" key="1">
    <source>
        <dbReference type="ARBA" id="ARBA00004141"/>
    </source>
</evidence>
<keyword evidence="2 6" id="KW-0812">Transmembrane</keyword>
<dbReference type="OrthoDB" id="3358017at2759"/>
<dbReference type="AlphaFoldDB" id="A0A9P8CKR2"/>
<dbReference type="Proteomes" id="UP000887229">
    <property type="component" value="Unassembled WGS sequence"/>
</dbReference>
<feature type="transmembrane region" description="Helical" evidence="6">
    <location>
        <begin position="208"/>
        <end position="228"/>
    </location>
</feature>
<dbReference type="InterPro" id="IPR007568">
    <property type="entry name" value="RTA1"/>
</dbReference>
<keyword evidence="8" id="KW-1185">Reference proteome</keyword>
<evidence type="ECO:0000256" key="2">
    <source>
        <dbReference type="ARBA" id="ARBA00022692"/>
    </source>
</evidence>
<accession>A0A9P8CKR2</accession>
<feature type="transmembrane region" description="Helical" evidence="6">
    <location>
        <begin position="22"/>
        <end position="42"/>
    </location>
</feature>
<dbReference type="GO" id="GO:0000324">
    <property type="term" value="C:fungal-type vacuole"/>
    <property type="evidence" value="ECO:0007669"/>
    <property type="project" value="TreeGrafter"/>
</dbReference>
<dbReference type="GO" id="GO:0005886">
    <property type="term" value="C:plasma membrane"/>
    <property type="evidence" value="ECO:0007669"/>
    <property type="project" value="TreeGrafter"/>
</dbReference>
<protein>
    <submittedName>
        <fullName evidence="7">RTA1 like protein-domain-containing protein</fullName>
    </submittedName>
</protein>
<evidence type="ECO:0000256" key="6">
    <source>
        <dbReference type="SAM" id="Phobius"/>
    </source>
</evidence>
<feature type="transmembrane region" description="Helical" evidence="6">
    <location>
        <begin position="240"/>
        <end position="262"/>
    </location>
</feature>
<feature type="compositionally biased region" description="Polar residues" evidence="5">
    <location>
        <begin position="347"/>
        <end position="368"/>
    </location>
</feature>
<dbReference type="RefSeq" id="XP_046114139.1">
    <property type="nucleotide sequence ID" value="XM_046265414.1"/>
</dbReference>
<dbReference type="EMBL" id="MU251281">
    <property type="protein sequence ID" value="KAG9250215.1"/>
    <property type="molecule type" value="Genomic_DNA"/>
</dbReference>
<feature type="compositionally biased region" description="Basic residues" evidence="5">
    <location>
        <begin position="280"/>
        <end position="290"/>
    </location>
</feature>
<dbReference type="PANTHER" id="PTHR31465">
    <property type="entry name" value="PROTEIN RTA1-RELATED"/>
    <property type="match status" value="1"/>
</dbReference>